<dbReference type="Pfam" id="PF14072">
    <property type="entry name" value="DndB"/>
    <property type="match status" value="1"/>
</dbReference>
<accession>A0A081L6I5</accession>
<evidence type="ECO:0000313" key="1">
    <source>
        <dbReference type="EMBL" id="KEP24861.1"/>
    </source>
</evidence>
<dbReference type="Proteomes" id="UP000028091">
    <property type="component" value="Unassembled WGS sequence"/>
</dbReference>
<proteinExistence type="predicted"/>
<name>A0A081L6I5_9BACI</name>
<evidence type="ECO:0000313" key="2">
    <source>
        <dbReference type="Proteomes" id="UP000028091"/>
    </source>
</evidence>
<gene>
    <name evidence="1" type="ORF">BA70_14750</name>
</gene>
<dbReference type="CDD" id="cd16413">
    <property type="entry name" value="DGQHR_domain"/>
    <property type="match status" value="1"/>
</dbReference>
<comment type="caution">
    <text evidence="1">The sequence shown here is derived from an EMBL/GenBank/DDBJ whole genome shotgun (WGS) entry which is preliminary data.</text>
</comment>
<organism evidence="1 2">
    <name type="scientific">Bacillus zhangzhouensis</name>
    <dbReference type="NCBI Taxonomy" id="1178540"/>
    <lineage>
        <taxon>Bacteria</taxon>
        <taxon>Bacillati</taxon>
        <taxon>Bacillota</taxon>
        <taxon>Bacilli</taxon>
        <taxon>Bacillales</taxon>
        <taxon>Bacillaceae</taxon>
        <taxon>Bacillus</taxon>
    </lineage>
</organism>
<keyword evidence="2" id="KW-1185">Reference proteome</keyword>
<dbReference type="RefSeq" id="WP_034325123.1">
    <property type="nucleotide sequence ID" value="NZ_JOTP01000043.1"/>
</dbReference>
<dbReference type="InterPro" id="IPR017601">
    <property type="entry name" value="DGQHR-contain_dom"/>
</dbReference>
<evidence type="ECO:0008006" key="3">
    <source>
        <dbReference type="Google" id="ProtNLM"/>
    </source>
</evidence>
<dbReference type="OrthoDB" id="9789139at2"/>
<dbReference type="eggNOG" id="ENOG5032KBA">
    <property type="taxonomic scope" value="Bacteria"/>
</dbReference>
<sequence>MTTKKELSNSIVIENVIQAKLRGKVVYQSSVSATEALKMVFVKPFNDPSGKGYQRPVSSKRCKDFVDYLSTGENALFTPILINAGGNWQFTAYDSLRPSFGRLICKKRGSLMDGQHRLGGIKLYLEETNAFINVPFLAFHYLEDEEEISLFDTINTKAKGIGSSLSRYLKRDSEDLSWVAAQLIIQPDSPFHELGTIVGLRTTSKRVTLQNIYNTLVYLTKQNKLSELSKEKLLRVSLIYFDAIKKLFPDDWGNYKESKLTHIVGINALSIIGSEILPKSLNNESMQIDLKILNSFLYKLEKIDWSIQGEMKYLKGISGSKTLAKELLSLLDEK</sequence>
<dbReference type="EMBL" id="JOTP01000043">
    <property type="protein sequence ID" value="KEP24861.1"/>
    <property type="molecule type" value="Genomic_DNA"/>
</dbReference>
<protein>
    <recommendedName>
        <fullName evidence="3">DGQHR domain-containing protein</fullName>
    </recommendedName>
</protein>
<dbReference type="AlphaFoldDB" id="A0A081L6I5"/>
<dbReference type="InterPro" id="IPR017642">
    <property type="entry name" value="DNA_S_mod_DndB"/>
</dbReference>
<reference evidence="1 2" key="1">
    <citation type="submission" date="2012-09" db="EMBL/GenBank/DDBJ databases">
        <title>Genome Sequence of Bacillus sp. DW5-4.</title>
        <authorList>
            <person name="Lai Q."/>
            <person name="Liu Y."/>
            <person name="Shao Z."/>
        </authorList>
    </citation>
    <scope>NUCLEOTIDE SEQUENCE [LARGE SCALE GENOMIC DNA]</scope>
    <source>
        <strain evidence="1 2">DW5-4</strain>
    </source>
</reference>
<dbReference type="NCBIfam" id="TIGR03187">
    <property type="entry name" value="DGQHR"/>
    <property type="match status" value="1"/>
</dbReference>